<dbReference type="InterPro" id="IPR009061">
    <property type="entry name" value="DNA-bd_dom_put_sf"/>
</dbReference>
<proteinExistence type="predicted"/>
<keyword evidence="1" id="KW-0238">DNA-binding</keyword>
<dbReference type="EMBL" id="QOKZ01000003">
    <property type="protein sequence ID" value="RMC35780.1"/>
    <property type="molecule type" value="Genomic_DNA"/>
</dbReference>
<dbReference type="Proteomes" id="UP000273516">
    <property type="component" value="Unassembled WGS sequence"/>
</dbReference>
<dbReference type="GO" id="GO:0003677">
    <property type="term" value="F:DNA binding"/>
    <property type="evidence" value="ECO:0007669"/>
    <property type="project" value="UniProtKB-KW"/>
</dbReference>
<accession>A0A3M0MJH0</accession>
<organism evidence="1 2">
    <name type="scientific">Paracoccus alkanivorans</name>
    <dbReference type="NCBI Taxonomy" id="2116655"/>
    <lineage>
        <taxon>Bacteria</taxon>
        <taxon>Pseudomonadati</taxon>
        <taxon>Pseudomonadota</taxon>
        <taxon>Alphaproteobacteria</taxon>
        <taxon>Rhodobacterales</taxon>
        <taxon>Paracoccaceae</taxon>
        <taxon>Paracoccus</taxon>
    </lineage>
</organism>
<comment type="caution">
    <text evidence="1">The sequence shown here is derived from an EMBL/GenBank/DDBJ whole genome shotgun (WGS) entry which is preliminary data.</text>
</comment>
<dbReference type="SUPFAM" id="SSF46955">
    <property type="entry name" value="Putative DNA-binding domain"/>
    <property type="match status" value="1"/>
</dbReference>
<evidence type="ECO:0000313" key="2">
    <source>
        <dbReference type="Proteomes" id="UP000273516"/>
    </source>
</evidence>
<sequence length="78" mass="9012">MVRNNEQTNDNPPLDRWRVDEVLEPDRNLWGLPEIAQVAGVSVDTVRRWYQKTDAPISKPGGRYFSTRAALKSWLCAR</sequence>
<keyword evidence="2" id="KW-1185">Reference proteome</keyword>
<gene>
    <name evidence="1" type="ORF">C9E81_09005</name>
</gene>
<reference evidence="1 2" key="1">
    <citation type="submission" date="2018-07" db="EMBL/GenBank/DDBJ databases">
        <authorList>
            <person name="Zhang Y."/>
            <person name="Wang L."/>
            <person name="Ma S."/>
        </authorList>
    </citation>
    <scope>NUCLEOTIDE SEQUENCE [LARGE SCALE GENOMIC DNA]</scope>
    <source>
        <strain evidence="1 2">4-2</strain>
    </source>
</reference>
<dbReference type="AlphaFoldDB" id="A0A3M0MJH0"/>
<protein>
    <submittedName>
        <fullName evidence="1">DNA-binding protein</fullName>
    </submittedName>
</protein>
<dbReference type="OrthoDB" id="7774611at2"/>
<name>A0A3M0MJH0_9RHOB</name>
<evidence type="ECO:0000313" key="1">
    <source>
        <dbReference type="EMBL" id="RMC35780.1"/>
    </source>
</evidence>